<dbReference type="PANTHER" id="PTHR30024:SF43">
    <property type="entry name" value="BLL4572 PROTEIN"/>
    <property type="match status" value="1"/>
</dbReference>
<keyword evidence="3" id="KW-1003">Cell membrane</keyword>
<dbReference type="Pfam" id="PF13379">
    <property type="entry name" value="NMT1_2"/>
    <property type="match status" value="1"/>
</dbReference>
<evidence type="ECO:0000256" key="4">
    <source>
        <dbReference type="ARBA" id="ARBA00022519"/>
    </source>
</evidence>
<evidence type="ECO:0000256" key="5">
    <source>
        <dbReference type="ARBA" id="ARBA00023136"/>
    </source>
</evidence>
<gene>
    <name evidence="7" type="ORF">GbCGDNIH3_1729</name>
</gene>
<feature type="region of interest" description="Disordered" evidence="6">
    <location>
        <begin position="1"/>
        <end position="28"/>
    </location>
</feature>
<dbReference type="PANTHER" id="PTHR30024">
    <property type="entry name" value="ALIPHATIC SULFONATES-BINDING PROTEIN-RELATED"/>
    <property type="match status" value="1"/>
</dbReference>
<dbReference type="Gene3D" id="3.40.190.10">
    <property type="entry name" value="Periplasmic binding protein-like II"/>
    <property type="match status" value="2"/>
</dbReference>
<dbReference type="RefSeq" id="WP_324611465.1">
    <property type="nucleotide sequence ID" value="NZ_CP003181.2"/>
</dbReference>
<reference evidence="8" key="1">
    <citation type="submission" date="2012-06" db="EMBL/GenBank/DDBJ databases">
        <title>Genome analysis of multiple Granulibacter bethesdensis isolates demonstrates substantial genome diversity.</title>
        <authorList>
            <person name="Greenberg D.E."/>
            <person name="Porcella S.F."/>
            <person name="Zarember K."/>
            <person name="Zelazny A.M."/>
            <person name="Bruno D."/>
            <person name="Martens C."/>
            <person name="Barbian K.D."/>
            <person name="Jaske E."/>
            <person name="Holland S.M."/>
        </authorList>
    </citation>
    <scope>NUCLEOTIDE SEQUENCE [LARGE SCALE GENOMIC DNA]</scope>
    <source>
        <strain evidence="8">CGDNIH3</strain>
    </source>
</reference>
<keyword evidence="2" id="KW-0813">Transport</keyword>
<evidence type="ECO:0000313" key="8">
    <source>
        <dbReference type="Proteomes" id="UP000019438"/>
    </source>
</evidence>
<sequence>MNRLPFQRKKGGGEMRGLPEIDAGSGKHHQQPAYRMTAGFMPLLDSAILIAALECGFADQEGVNLTLVRETSWANIRDRMAVGHFQAAHMLAPMPIACNLGLTPWNQKIIAPMALGLGGNAVTVSVSLWQAMQDSGAAASGGDVFDPAMQGRALAALVADRAMRGQKKLRFAVVHAYSGHNIELRYWLAACGIMPDRDIEIVVLSPPLMADALRGGGIDGYCVGEPWNAASVAGGYGRIITVKAAIWRSSPEKVLGVHAGWAHENPEALTALLRAMTRAALWCADSDHHADLARILARETYVGQPAMWMMAALDGEIVPGGHGSRAVAVPDFFVPFARAATFPWKSHAMWFYAQLARWSYLEHSADNAVIAANTYCPDLYRAAVSGLGYPLPGANAKVEGALTRPTPVGANLAGLTLGPDGFFDGELFDPDRIDDYIARQKTKI</sequence>
<dbReference type="GO" id="GO:0012505">
    <property type="term" value="C:endomembrane system"/>
    <property type="evidence" value="ECO:0007669"/>
    <property type="project" value="UniProtKB-SubCell"/>
</dbReference>
<evidence type="ECO:0000256" key="2">
    <source>
        <dbReference type="ARBA" id="ARBA00022448"/>
    </source>
</evidence>
<dbReference type="Proteomes" id="UP000019438">
    <property type="component" value="Chromosome"/>
</dbReference>
<dbReference type="InterPro" id="IPR044527">
    <property type="entry name" value="NrtA/CpmA_ABC-bd_dom"/>
</dbReference>
<evidence type="ECO:0000256" key="6">
    <source>
        <dbReference type="SAM" id="MobiDB-lite"/>
    </source>
</evidence>
<feature type="compositionally biased region" description="Basic residues" evidence="6">
    <location>
        <begin position="1"/>
        <end position="10"/>
    </location>
</feature>
<evidence type="ECO:0000313" key="7">
    <source>
        <dbReference type="EMBL" id="AHJ63623.1"/>
    </source>
</evidence>
<keyword evidence="5" id="KW-0472">Membrane</keyword>
<dbReference type="EMBL" id="CP003181">
    <property type="protein sequence ID" value="AHJ63623.1"/>
    <property type="molecule type" value="Genomic_DNA"/>
</dbReference>
<dbReference type="KEGG" id="gbc:GbCGDNIH3_1729"/>
<dbReference type="CDD" id="cd13553">
    <property type="entry name" value="PBP2_NrtA_CpmA_like"/>
    <property type="match status" value="1"/>
</dbReference>
<organism evidence="7 8">
    <name type="scientific">Granulibacter bethesdensis</name>
    <dbReference type="NCBI Taxonomy" id="364410"/>
    <lineage>
        <taxon>Bacteria</taxon>
        <taxon>Pseudomonadati</taxon>
        <taxon>Pseudomonadota</taxon>
        <taxon>Alphaproteobacteria</taxon>
        <taxon>Acetobacterales</taxon>
        <taxon>Acetobacteraceae</taxon>
        <taxon>Granulibacter</taxon>
    </lineage>
</organism>
<dbReference type="SUPFAM" id="SSF53850">
    <property type="entry name" value="Periplasmic binding protein-like II"/>
    <property type="match status" value="1"/>
</dbReference>
<evidence type="ECO:0000256" key="1">
    <source>
        <dbReference type="ARBA" id="ARBA00004308"/>
    </source>
</evidence>
<comment type="subcellular location">
    <subcellularLocation>
        <location evidence="1">Endomembrane system</location>
    </subcellularLocation>
</comment>
<evidence type="ECO:0000256" key="3">
    <source>
        <dbReference type="ARBA" id="ARBA00022475"/>
    </source>
</evidence>
<accession>A0AAN0REN5</accession>
<keyword evidence="4" id="KW-0997">Cell inner membrane</keyword>
<name>A0AAN0REN5_9PROT</name>
<proteinExistence type="predicted"/>
<protein>
    <submittedName>
        <fullName evidence="7">Nitrate binding protein nrtA</fullName>
    </submittedName>
</protein>
<dbReference type="AlphaFoldDB" id="A0AAN0REN5"/>